<dbReference type="EMBL" id="LJIG01016242">
    <property type="protein sequence ID" value="KRT81188.1"/>
    <property type="molecule type" value="Genomic_DNA"/>
</dbReference>
<evidence type="ECO:0000313" key="3">
    <source>
        <dbReference type="Proteomes" id="UP000051574"/>
    </source>
</evidence>
<gene>
    <name evidence="2" type="ORF">AMK59_6047</name>
</gene>
<dbReference type="AlphaFoldDB" id="A0A0T6B1W2"/>
<evidence type="ECO:0000313" key="2">
    <source>
        <dbReference type="EMBL" id="KRT81188.1"/>
    </source>
</evidence>
<sequence>MEKRHTCCRSFETLEADVDKRPKSTIISNTIDFTKSELAANPSTKKKACQKLDIPKCPEDHKNKNQSVMIENAGYTTQDALETIIIENPEYVPSGGLEESVIVDNAEYSMIPVEYEACMQMSDSPNADKNPSANPQINILDGDDEYYAVSPITEAERKLLRKNSEQNYHIYERISGESRFSYNPGDPAEYAASCKASRPFLKAPSNSEDNISVESDIYNIAIDDSGPEVVLIENDEYCTPEMVVGDTELVSYHEYNVGDKDRHIYSVPNFDHNENRISRDQNQQDDLNPYSVCQLYPKSKMARDSTASKDEDALYDDPMNYVLIPSQQDEHSKHLSKLLRKLKKLGNSNQEIHEKKQQSPTTKKSSFLQKIFKRNPTKKKEPEPEEVVEEIEYAQIDEDAVKKMDMAYCIDKKLLTELQMILQMKKRKLKEILDTSKDANKSNDDPKDDVETKPRHSSDTVTRPKVPAKPPKTKTVKIQDDSYQNLKTIDEILNDLEDMKRSSTLTSGRVRNLIEKFDDAIKKKGVPSDRSPNDTCDVVLRPKADKIPDKTQENSHNSTDELNRLLSELAKVTYAPILTPGVTSSLEMTSHTQDEEVNGMHLRNKKKGNKISLAPYIN</sequence>
<name>A0A0T6B1W2_9SCAR</name>
<feature type="region of interest" description="Disordered" evidence="1">
    <location>
        <begin position="346"/>
        <end position="387"/>
    </location>
</feature>
<dbReference type="OrthoDB" id="2157866at2759"/>
<reference evidence="2 3" key="1">
    <citation type="submission" date="2015-09" db="EMBL/GenBank/DDBJ databases">
        <title>Draft genome of the scarab beetle Oryctes borbonicus.</title>
        <authorList>
            <person name="Meyer J.M."/>
            <person name="Markov G.V."/>
            <person name="Baskaran P."/>
            <person name="Herrmann M."/>
            <person name="Sommer R.J."/>
            <person name="Roedelsperger C."/>
        </authorList>
    </citation>
    <scope>NUCLEOTIDE SEQUENCE [LARGE SCALE GENOMIC DNA]</scope>
    <source>
        <strain evidence="2">OB123</strain>
        <tissue evidence="2">Whole animal</tissue>
    </source>
</reference>
<comment type="caution">
    <text evidence="2">The sequence shown here is derived from an EMBL/GenBank/DDBJ whole genome shotgun (WGS) entry which is preliminary data.</text>
</comment>
<feature type="region of interest" description="Disordered" evidence="1">
    <location>
        <begin position="435"/>
        <end position="475"/>
    </location>
</feature>
<evidence type="ECO:0000256" key="1">
    <source>
        <dbReference type="SAM" id="MobiDB-lite"/>
    </source>
</evidence>
<protein>
    <submittedName>
        <fullName evidence="2">Uncharacterized protein</fullName>
    </submittedName>
</protein>
<accession>A0A0T6B1W2</accession>
<dbReference type="Proteomes" id="UP000051574">
    <property type="component" value="Unassembled WGS sequence"/>
</dbReference>
<feature type="compositionally biased region" description="Basic and acidic residues" evidence="1">
    <location>
        <begin position="435"/>
        <end position="458"/>
    </location>
</feature>
<organism evidence="2 3">
    <name type="scientific">Oryctes borbonicus</name>
    <dbReference type="NCBI Taxonomy" id="1629725"/>
    <lineage>
        <taxon>Eukaryota</taxon>
        <taxon>Metazoa</taxon>
        <taxon>Ecdysozoa</taxon>
        <taxon>Arthropoda</taxon>
        <taxon>Hexapoda</taxon>
        <taxon>Insecta</taxon>
        <taxon>Pterygota</taxon>
        <taxon>Neoptera</taxon>
        <taxon>Endopterygota</taxon>
        <taxon>Coleoptera</taxon>
        <taxon>Polyphaga</taxon>
        <taxon>Scarabaeiformia</taxon>
        <taxon>Scarabaeidae</taxon>
        <taxon>Dynastinae</taxon>
        <taxon>Oryctes</taxon>
    </lineage>
</organism>
<keyword evidence="3" id="KW-1185">Reference proteome</keyword>
<proteinExistence type="predicted"/>